<dbReference type="EMBL" id="AODQ01000029">
    <property type="protein sequence ID" value="EMR03284.1"/>
    <property type="molecule type" value="Genomic_DNA"/>
</dbReference>
<evidence type="ECO:0000313" key="2">
    <source>
        <dbReference type="EMBL" id="EMR03284.1"/>
    </source>
</evidence>
<keyword evidence="2" id="KW-0378">Hydrolase</keyword>
<gene>
    <name evidence="2" type="primary">pgl</name>
    <name evidence="2" type="ORF">ADICEAN_01538</name>
</gene>
<dbReference type="GO" id="GO:0017057">
    <property type="term" value="F:6-phosphogluconolactonase activity"/>
    <property type="evidence" value="ECO:0007669"/>
    <property type="project" value="UniProtKB-EC"/>
</dbReference>
<protein>
    <submittedName>
        <fullName evidence="2">6-phosphogluconolactonase</fullName>
        <ecNumber evidence="2">3.1.1.31</ecNumber>
    </submittedName>
</protein>
<evidence type="ECO:0000313" key="3">
    <source>
        <dbReference type="Proteomes" id="UP000011910"/>
    </source>
</evidence>
<dbReference type="InterPro" id="IPR037171">
    <property type="entry name" value="NagB/RpiA_transferase-like"/>
</dbReference>
<dbReference type="Pfam" id="PF01182">
    <property type="entry name" value="Glucosamine_iso"/>
    <property type="match status" value="1"/>
</dbReference>
<proteinExistence type="predicted"/>
<dbReference type="STRING" id="1279009.ADICEAN_01538"/>
<dbReference type="PATRIC" id="fig|1279009.4.peg.1556"/>
<dbReference type="Proteomes" id="UP000011910">
    <property type="component" value="Unassembled WGS sequence"/>
</dbReference>
<keyword evidence="3" id="KW-1185">Reference proteome</keyword>
<dbReference type="eggNOG" id="COG0363">
    <property type="taxonomic scope" value="Bacteria"/>
</dbReference>
<dbReference type="Gene3D" id="3.40.50.1360">
    <property type="match status" value="1"/>
</dbReference>
<feature type="domain" description="Glucosamine/galactosamine-6-phosphate isomerase" evidence="1">
    <location>
        <begin position="1"/>
        <end position="89"/>
    </location>
</feature>
<evidence type="ECO:0000259" key="1">
    <source>
        <dbReference type="Pfam" id="PF01182"/>
    </source>
</evidence>
<dbReference type="PANTHER" id="PTHR11054:SF0">
    <property type="entry name" value="6-PHOSPHOGLUCONOLACTONASE"/>
    <property type="match status" value="1"/>
</dbReference>
<dbReference type="InterPro" id="IPR039104">
    <property type="entry name" value="6PGL"/>
</dbReference>
<dbReference type="SUPFAM" id="SSF100950">
    <property type="entry name" value="NagB/RpiA/CoA transferase-like"/>
    <property type="match status" value="1"/>
</dbReference>
<comment type="caution">
    <text evidence="2">The sequence shown here is derived from an EMBL/GenBank/DDBJ whole genome shotgun (WGS) entry which is preliminary data.</text>
</comment>
<dbReference type="PANTHER" id="PTHR11054">
    <property type="entry name" value="6-PHOSPHOGLUCONOLACTONASE"/>
    <property type="match status" value="1"/>
</dbReference>
<dbReference type="EC" id="3.1.1.31" evidence="2"/>
<accession>M7NY55</accession>
<dbReference type="GO" id="GO:0005975">
    <property type="term" value="P:carbohydrate metabolic process"/>
    <property type="evidence" value="ECO:0007669"/>
    <property type="project" value="InterPro"/>
</dbReference>
<sequence>MGEDGHTASLFPGEVLQEQNRWVQAYYLPAQQMHRITLTAPVINAARKIVFLVFGEKKAEALQQVLEGPYRPEHYPAQLIKPQAGEPIWLVGRAAASRLNGVR</sequence>
<name>M7NY55_9BACT</name>
<reference evidence="2 3" key="1">
    <citation type="journal article" date="2013" name="Genome Announc.">
        <title>Draft Genome Sequence of Cesiribacter andamanensis Strain AMV16T, Isolated from a Soil Sample from a Mud Volcano in the Andaman Islands, India.</title>
        <authorList>
            <person name="Shivaji S."/>
            <person name="Ara S."/>
            <person name="Begum Z."/>
            <person name="Srinivas T.N."/>
            <person name="Singh A."/>
            <person name="Kumar Pinnaka A."/>
        </authorList>
    </citation>
    <scope>NUCLEOTIDE SEQUENCE [LARGE SCALE GENOMIC DNA]</scope>
    <source>
        <strain evidence="2 3">AMV16</strain>
    </source>
</reference>
<organism evidence="2 3">
    <name type="scientific">Cesiribacter andamanensis AMV16</name>
    <dbReference type="NCBI Taxonomy" id="1279009"/>
    <lineage>
        <taxon>Bacteria</taxon>
        <taxon>Pseudomonadati</taxon>
        <taxon>Bacteroidota</taxon>
        <taxon>Cytophagia</taxon>
        <taxon>Cytophagales</taxon>
        <taxon>Cesiribacteraceae</taxon>
        <taxon>Cesiribacter</taxon>
    </lineage>
</organism>
<dbReference type="InterPro" id="IPR006148">
    <property type="entry name" value="Glc/Gal-6P_isomerase"/>
</dbReference>
<dbReference type="AlphaFoldDB" id="M7NY55"/>